<organism evidence="3 4">
    <name type="scientific">Nemorincola caseinilytica</name>
    <dbReference type="NCBI Taxonomy" id="2054315"/>
    <lineage>
        <taxon>Bacteria</taxon>
        <taxon>Pseudomonadati</taxon>
        <taxon>Bacteroidota</taxon>
        <taxon>Chitinophagia</taxon>
        <taxon>Chitinophagales</taxon>
        <taxon>Chitinophagaceae</taxon>
        <taxon>Nemorincola</taxon>
    </lineage>
</organism>
<dbReference type="EMBL" id="BAABFA010000019">
    <property type="protein sequence ID" value="GAA4468250.1"/>
    <property type="molecule type" value="Genomic_DNA"/>
</dbReference>
<protein>
    <recommendedName>
        <fullName evidence="2">BIG2 domain-containing protein</fullName>
    </recommendedName>
</protein>
<dbReference type="NCBIfam" id="TIGR04183">
    <property type="entry name" value="Por_Secre_tail"/>
    <property type="match status" value="1"/>
</dbReference>
<evidence type="ECO:0000313" key="3">
    <source>
        <dbReference type="EMBL" id="GAA4468250.1"/>
    </source>
</evidence>
<name>A0ABP8NJS0_9BACT</name>
<reference evidence="4" key="1">
    <citation type="journal article" date="2019" name="Int. J. Syst. Evol. Microbiol.">
        <title>The Global Catalogue of Microorganisms (GCM) 10K type strain sequencing project: providing services to taxonomists for standard genome sequencing and annotation.</title>
        <authorList>
            <consortium name="The Broad Institute Genomics Platform"/>
            <consortium name="The Broad Institute Genome Sequencing Center for Infectious Disease"/>
            <person name="Wu L."/>
            <person name="Ma J."/>
        </authorList>
    </citation>
    <scope>NUCLEOTIDE SEQUENCE [LARGE SCALE GENOMIC DNA]</scope>
    <source>
        <strain evidence="4">JCM 32105</strain>
    </source>
</reference>
<keyword evidence="1" id="KW-0732">Signal</keyword>
<evidence type="ECO:0000259" key="2">
    <source>
        <dbReference type="SMART" id="SM00635"/>
    </source>
</evidence>
<feature type="domain" description="BIG2" evidence="2">
    <location>
        <begin position="169"/>
        <end position="242"/>
    </location>
</feature>
<dbReference type="Pfam" id="PF18962">
    <property type="entry name" value="Por_Secre_tail"/>
    <property type="match status" value="1"/>
</dbReference>
<dbReference type="Pfam" id="PF02368">
    <property type="entry name" value="Big_2"/>
    <property type="match status" value="1"/>
</dbReference>
<dbReference type="InterPro" id="IPR013783">
    <property type="entry name" value="Ig-like_fold"/>
</dbReference>
<accession>A0ABP8NJS0</accession>
<feature type="domain" description="BIG2" evidence="2">
    <location>
        <begin position="18"/>
        <end position="94"/>
    </location>
</feature>
<proteinExistence type="predicted"/>
<keyword evidence="4" id="KW-1185">Reference proteome</keyword>
<dbReference type="InterPro" id="IPR026444">
    <property type="entry name" value="Secre_tail"/>
</dbReference>
<dbReference type="InterPro" id="IPR003343">
    <property type="entry name" value="Big_2"/>
</dbReference>
<dbReference type="Gene3D" id="2.60.40.1080">
    <property type="match status" value="4"/>
</dbReference>
<dbReference type="Pfam" id="PF13620">
    <property type="entry name" value="CarboxypepD_reg"/>
    <property type="match status" value="1"/>
</dbReference>
<feature type="domain" description="BIG2" evidence="2">
    <location>
        <begin position="246"/>
        <end position="326"/>
    </location>
</feature>
<evidence type="ECO:0000256" key="1">
    <source>
        <dbReference type="SAM" id="SignalP"/>
    </source>
</evidence>
<comment type="caution">
    <text evidence="3">The sequence shown here is derived from an EMBL/GenBank/DDBJ whole genome shotgun (WGS) entry which is preliminary data.</text>
</comment>
<dbReference type="Proteomes" id="UP001500067">
    <property type="component" value="Unassembled WGS sequence"/>
</dbReference>
<evidence type="ECO:0000313" key="4">
    <source>
        <dbReference type="Proteomes" id="UP001500067"/>
    </source>
</evidence>
<dbReference type="SUPFAM" id="SSF49478">
    <property type="entry name" value="Cna protein B-type domain"/>
    <property type="match status" value="1"/>
</dbReference>
<feature type="domain" description="BIG2" evidence="2">
    <location>
        <begin position="95"/>
        <end position="165"/>
    </location>
</feature>
<dbReference type="Gene3D" id="2.60.40.10">
    <property type="entry name" value="Immunoglobulins"/>
    <property type="match status" value="1"/>
</dbReference>
<dbReference type="RefSeq" id="WP_345083805.1">
    <property type="nucleotide sequence ID" value="NZ_BAABFA010000019.1"/>
</dbReference>
<dbReference type="SMART" id="SM00635">
    <property type="entry name" value="BID_2"/>
    <property type="match status" value="4"/>
</dbReference>
<gene>
    <name evidence="3" type="ORF">GCM10023093_25460</name>
</gene>
<dbReference type="SUPFAM" id="SSF49373">
    <property type="entry name" value="Invasin/intimin cell-adhesion fragments"/>
    <property type="match status" value="3"/>
</dbReference>
<feature type="signal peptide" evidence="1">
    <location>
        <begin position="1"/>
        <end position="22"/>
    </location>
</feature>
<sequence length="634" mass="63302">MKKLSILVLGLCALLFSRDASATIHGTLGACVGNTSLLYDSTSSGPSTGGTWSSSNVAVATVSSGGLVTGISAGTTTISYTSTLMVTSTAVFTVNPAPGAISGSTTPFCAGSSITLTCPTAGGVWSSSSGVASVSPTTGVVTGISGGTATIYYSISTGCSSSFVVTVNGVPFVDSLLGASSICVGATGTITCTTAGGAWSSSNTSVATVSGGVVTGVSAGTAIISYLVTGACGTGLRTRTVTITSTTSPGTISGTGTVMVGFTTALSSTVPGGAWSSSNTAIATVSASGVVTGVAPGIATISYGVSGCSGMAYAIFTISVSAADCISGDVLFSGSPYYGMVKVWLIKYNGSTHMLYAVDSLNAYASGTSAHYSFCGIGTDSFRVKAACDSSVLSAPMGYQPTYHTASAYWSAATVVYHVTGTHDMSKNINMNYGATTSGPGFIAGDVTTGANKGTADPIPAVGLLIYCVNNTTGAIMQQTVTNSAGHYSFSNLPVGTYKIYPELMNYATTPYTSITLTSGSSSMTSASFVQHTVSHTITPITSGVQDMKIATGSIAIFPNPTNGVLNISWGVENAGMAEVRLADVTGRSVFATTADLGATAGTTVLNLNGVAKGIYIISIKANGLNYNNKIVVE</sequence>
<feature type="chain" id="PRO_5046812485" description="BIG2 domain-containing protein" evidence="1">
    <location>
        <begin position="23"/>
        <end position="634"/>
    </location>
</feature>
<dbReference type="InterPro" id="IPR008964">
    <property type="entry name" value="Invasin/intimin_cell_adhesion"/>
</dbReference>
<dbReference type="PROSITE" id="PS51257">
    <property type="entry name" value="PROKAR_LIPOPROTEIN"/>
    <property type="match status" value="1"/>
</dbReference>